<dbReference type="FunFam" id="2.10.25.10:FF:000674">
    <property type="entry name" value="Mucin-2"/>
    <property type="match status" value="1"/>
</dbReference>
<proteinExistence type="predicted"/>
<dbReference type="STRING" id="75743.A0A401PBF5"/>
<dbReference type="SUPFAM" id="SSF57603">
    <property type="entry name" value="FnI-like domain"/>
    <property type="match status" value="2"/>
</dbReference>
<evidence type="ECO:0000259" key="11">
    <source>
        <dbReference type="PROSITE" id="PS01225"/>
    </source>
</evidence>
<evidence type="ECO:0000256" key="6">
    <source>
        <dbReference type="ARBA" id="ARBA00023157"/>
    </source>
</evidence>
<evidence type="ECO:0000256" key="8">
    <source>
        <dbReference type="PROSITE-ProRule" id="PRU00039"/>
    </source>
</evidence>
<dbReference type="OrthoDB" id="6262482at2759"/>
<feature type="compositionally biased region" description="Low complexity" evidence="9">
    <location>
        <begin position="1542"/>
        <end position="1554"/>
    </location>
</feature>
<feature type="compositionally biased region" description="Low complexity" evidence="9">
    <location>
        <begin position="1455"/>
        <end position="1488"/>
    </location>
</feature>
<feature type="domain" description="VWFD" evidence="12">
    <location>
        <begin position="834"/>
        <end position="1008"/>
    </location>
</feature>
<dbReference type="InterPro" id="IPR058753">
    <property type="entry name" value="TIL_OTOGL_Mucin"/>
</dbReference>
<feature type="region of interest" description="Disordered" evidence="9">
    <location>
        <begin position="1542"/>
        <end position="1565"/>
    </location>
</feature>
<dbReference type="InterPro" id="IPR036084">
    <property type="entry name" value="Ser_inhib-like_sf"/>
</dbReference>
<sequence length="2290" mass="254052">MEKLVLVVLWALPLCTGLESDSTRYIPRSLLEATLGSSSGLCSTWGNGAFRTFDDKFYHFTSTCNYILSRHCASGVEDFSIQIRRGSNGNLEHIYIQLEGIRILVANGTISVQNVKIRLPYHDKVIGIYKSGIYTKMSNRKHTISMIWNGKDALWVTPDDKYQGQLCGLCGKFDKNSSSTYDSTFINANKLDVLGHACHSHPHSSQSCEAKTQCEAISRLFLSCFDNRLIGQYWKMCQTDVCSCKGSGCKCASFAEIARRCNKDTFFTWKDWRAQTNCTLPTCPGNQIYKECGPACIPTCTDPNPQQQSDHCENTCVCPEGKVLDNVGGTHRCISKTACPCEYSGTIYQAGEIRNTSCQSCICERGKWSCSYRSCPGRCTIEEATYFTTFDNTYYTMIGDCSYYAVFTDHWNIKVEIHQCQAAFKQPCLQRVTLTTNQTNIVFSNEGNVYFGENKVAIPLRTAEITVFQQSSMFTQVATTFGLKMQVQILPVMQLYISLPEGAKGSTKGLCGTFNDDADDDFLSAQGIVESTPSTFANSWKTDDSCSEPKIPSPCVSSENENYAKQHCFHLKDPKSAFSICHSTVDYMKYYHMCVAATCACENINDCLCAGLGAYVHECAAHGVLVRNWTKDICKTSCANTQAFENDMRACNRTCRSLSEYDYTCMVKDVPVYGCGCPEGKYMDNTGACIDESDCSCYVGELVIKKGQSINLNGRTCNCENGQLSCPVVPTTISPGCSNGKIYNDCTNVILSKKSNAKTCRSRSLPILKGPCVPACICPGILVEDENGRCVAPEQCPCLFGGESHAAGKTIHRDCNKCTCRAGKWHCTTNPCPKTCQVHGDGQYVTFDGKRFMFDGNCEYTFAEDHCNEGNGTFQILSESVPCCENGVTCSRNIKILLAGKEFILKDGRVVRADKSRQTQCTDNSYSLHTVGLYLILTFSNGITVIWDKRTRVSITLDPRWKVAVYCDYYNTPGECSWHYWPCGTLTTKTCSDHYIGKKFSAILEGCYAKCPENAPYLDENRMKCVNVSECTCYYNGKILHPGKRTKNDCEECECKDGKVTCIGITTTTSTTSFPDTSPIVTTSTTTIKAPSTTTVMTTPISTTTYTTEETTTTTLRQISTTEMTQSPVISTATTSTTGSIPETTPPEIPTTTISTTSYIPETTPPEIPTTTTSTTSYIPETTPPEVPTTTTSTTSYIAETTPPIVMETSTLSPTNYIPETTPPPEIPTTTTSTTSYTPETTGLMETTTSTTSYIPETTPPPVIPTTTTSTTSYIPETTPPIVEKTSTTPMPSYPPETTPPAVIQTTTESTTSYTTEEECNGEWSPWFNDEAPSEISPGDSELLDLLSDELCPSYSDTVNKIQCQFADHPEWPVSESTDNVTCDKDTGLVCTFNQSASQERKFCYDYRIRVCCESQTISEWTTTRLPETTSTTTIPATMLPTLRWTTIASTTSYIPETTPSPEISTTTTSTTEYIPETTPPTWTTTSTTSTTSYILESLPPFVTTTPTTSSIPETTPPIVKTTSTTSTTSILPETTPLIVTTTSTTSTTSTTPETTPPVPTTTVTSATSYIPESTTKTVTTPTTVPFTTSEYPTVKITTSQPIRSTTTELYCSGVWSSWFNENTPSIQDKGDSELLEPIRNELCPFSSYQISGIDCEAVKFPHRPISETKDNVSCDINKGLICNYNGLTPENHLMCLDYRIRVCCEPRTTTQITSTTIKPVMSTIYEPRITQATHNPIHSCQCNTDPPRKCHETWKENCTNITCMQGDIFKMDRIVCPEMKKPTCNNNIEPVKVRTADGCCEEWECDCECEIWGDPHYRTFDDIWYDFFDDCTYTLVEERVPKYNFSVLVDNYFCISFIKKSCPKGLVISYNGNVVHISTGQTYVLTVNGIGVSLPYRANGFEVTKLGISTYIAIPDIRTSITAFRNAFKIRVPEKYFLDNTQGQCGSCSHAPPKCIRKNGKVELSDCCHKTAYDWQHYDPSKPACQSAPTNVSCIPVPPPPTCKAEETVCDVIQRKPFEECRKKINLDKYIKTCVFDHCALNATIDCSSLETAALACASVGLCIDWRPFTNGVCNYSCDQGFLYKPCRSKEDDQCKNDSVIVGKKFTPAEEGCFCPDGMVMSEEKSKCVVSCQVCRDQFGQPKKEGDVWEDTNNPCLSYVCGEFGVLIRNKSCNQDESCPEHNRVYIDRCCFGCRTVEGNCKVNIFNETIRRGYCEATFEATQCQGFCASATRYDFKRNHMDYYCQCCREEKTENVQVNLQCRNGRRKKVKYVAIQSCICKDCREGKDS</sequence>
<dbReference type="PROSITE" id="PS01225">
    <property type="entry name" value="CTCK_2"/>
    <property type="match status" value="1"/>
</dbReference>
<name>A0A401PBF5_SCYTO</name>
<dbReference type="Pfam" id="PF01826">
    <property type="entry name" value="TIL"/>
    <property type="match status" value="1"/>
</dbReference>
<dbReference type="PROSITE" id="PS51233">
    <property type="entry name" value="VWFD"/>
    <property type="match status" value="4"/>
</dbReference>
<dbReference type="PANTHER" id="PTHR11339:SF408">
    <property type="entry name" value="MUCIN-5B"/>
    <property type="match status" value="1"/>
</dbReference>
<evidence type="ECO:0000256" key="7">
    <source>
        <dbReference type="ARBA" id="ARBA00023180"/>
    </source>
</evidence>
<dbReference type="EMBL" id="BFAA01004716">
    <property type="protein sequence ID" value="GCB70452.1"/>
    <property type="molecule type" value="Genomic_DNA"/>
</dbReference>
<feature type="compositionally biased region" description="Low complexity" evidence="9">
    <location>
        <begin position="1134"/>
        <end position="1143"/>
    </location>
</feature>
<organism evidence="13 14">
    <name type="scientific">Scyliorhinus torazame</name>
    <name type="common">Cloudy catshark</name>
    <name type="synonym">Catulus torazame</name>
    <dbReference type="NCBI Taxonomy" id="75743"/>
    <lineage>
        <taxon>Eukaryota</taxon>
        <taxon>Metazoa</taxon>
        <taxon>Chordata</taxon>
        <taxon>Craniata</taxon>
        <taxon>Vertebrata</taxon>
        <taxon>Chondrichthyes</taxon>
        <taxon>Elasmobranchii</taxon>
        <taxon>Galeomorphii</taxon>
        <taxon>Galeoidea</taxon>
        <taxon>Carcharhiniformes</taxon>
        <taxon>Scyliorhinidae</taxon>
        <taxon>Scyliorhinus</taxon>
    </lineage>
</organism>
<protein>
    <recommendedName>
        <fullName evidence="15">Mucin-5AC</fullName>
    </recommendedName>
</protein>
<evidence type="ECO:0000256" key="10">
    <source>
        <dbReference type="SAM" id="SignalP"/>
    </source>
</evidence>
<comment type="caution">
    <text evidence="13">The sequence shown here is derived from an EMBL/GenBank/DDBJ whole genome shotgun (WGS) entry which is preliminary data.</text>
</comment>
<dbReference type="Pfam" id="PF13330">
    <property type="entry name" value="Mucin2_WxxW"/>
    <property type="match status" value="2"/>
</dbReference>
<dbReference type="Pfam" id="PF25962">
    <property type="entry name" value="TIL_OTOGL_Mucin"/>
    <property type="match status" value="1"/>
</dbReference>
<keyword evidence="4" id="KW-0677">Repeat</keyword>
<evidence type="ECO:0000256" key="3">
    <source>
        <dbReference type="ARBA" id="ARBA00022729"/>
    </source>
</evidence>
<dbReference type="SMART" id="SM00832">
    <property type="entry name" value="C8"/>
    <property type="match status" value="2"/>
</dbReference>
<evidence type="ECO:0000313" key="13">
    <source>
        <dbReference type="EMBL" id="GCB70452.1"/>
    </source>
</evidence>
<feature type="region of interest" description="Disordered" evidence="9">
    <location>
        <begin position="1454"/>
        <end position="1488"/>
    </location>
</feature>
<dbReference type="CDD" id="cd19941">
    <property type="entry name" value="TIL"/>
    <property type="match status" value="2"/>
</dbReference>
<keyword evidence="2" id="KW-0964">Secreted</keyword>
<dbReference type="SUPFAM" id="SSF57567">
    <property type="entry name" value="Serine protease inhibitors"/>
    <property type="match status" value="4"/>
</dbReference>
<keyword evidence="5" id="KW-0186">Copper</keyword>
<dbReference type="OMA" id="FEEYVMQ"/>
<feature type="domain" description="VWFD" evidence="12">
    <location>
        <begin position="377"/>
        <end position="547"/>
    </location>
</feature>
<accession>A0A401PBF5</accession>
<dbReference type="InterPro" id="IPR014853">
    <property type="entry name" value="VWF/SSPO/ZAN-like_Cys-rich_dom"/>
</dbReference>
<feature type="compositionally biased region" description="Low complexity" evidence="9">
    <location>
        <begin position="1228"/>
        <end position="1257"/>
    </location>
</feature>
<feature type="region of interest" description="Disordered" evidence="9">
    <location>
        <begin position="1216"/>
        <end position="1305"/>
    </location>
</feature>
<feature type="region of interest" description="Disordered" evidence="9">
    <location>
        <begin position="1505"/>
        <end position="1528"/>
    </location>
</feature>
<evidence type="ECO:0000256" key="9">
    <source>
        <dbReference type="SAM" id="MobiDB-lite"/>
    </source>
</evidence>
<dbReference type="InterPro" id="IPR050780">
    <property type="entry name" value="Mucin_vWF_Thrombospondin_sf"/>
</dbReference>
<dbReference type="Proteomes" id="UP000288216">
    <property type="component" value="Unassembled WGS sequence"/>
</dbReference>
<dbReference type="Pfam" id="PF08742">
    <property type="entry name" value="C8"/>
    <property type="match status" value="3"/>
</dbReference>
<evidence type="ECO:0000256" key="5">
    <source>
        <dbReference type="ARBA" id="ARBA00023008"/>
    </source>
</evidence>
<feature type="domain" description="VWFD" evidence="12">
    <location>
        <begin position="40"/>
        <end position="209"/>
    </location>
</feature>
<dbReference type="InterPro" id="IPR002919">
    <property type="entry name" value="TIL_dom"/>
</dbReference>
<feature type="signal peptide" evidence="10">
    <location>
        <begin position="1"/>
        <end position="17"/>
    </location>
</feature>
<feature type="domain" description="VWFD" evidence="12">
    <location>
        <begin position="1808"/>
        <end position="1987"/>
    </location>
</feature>
<evidence type="ECO:0000259" key="12">
    <source>
        <dbReference type="PROSITE" id="PS51233"/>
    </source>
</evidence>
<keyword evidence="7" id="KW-0325">Glycoprotein</keyword>
<dbReference type="PROSITE" id="PS01185">
    <property type="entry name" value="CTCK_1"/>
    <property type="match status" value="1"/>
</dbReference>
<evidence type="ECO:0000256" key="4">
    <source>
        <dbReference type="ARBA" id="ARBA00022737"/>
    </source>
</evidence>
<keyword evidence="6 8" id="KW-1015">Disulfide bond</keyword>
<dbReference type="InterPro" id="IPR001846">
    <property type="entry name" value="VWF_type-D"/>
</dbReference>
<feature type="disulfide bond" evidence="8">
    <location>
        <begin position="2225"/>
        <end position="2279"/>
    </location>
</feature>
<keyword evidence="3 10" id="KW-0732">Signal</keyword>
<keyword evidence="14" id="KW-1185">Reference proteome</keyword>
<evidence type="ECO:0000313" key="14">
    <source>
        <dbReference type="Proteomes" id="UP000288216"/>
    </source>
</evidence>
<dbReference type="InterPro" id="IPR001007">
    <property type="entry name" value="VWF_dom"/>
</dbReference>
<dbReference type="InterPro" id="IPR025155">
    <property type="entry name" value="WxxW_domain"/>
</dbReference>
<feature type="compositionally biased region" description="Low complexity" evidence="9">
    <location>
        <begin position="1265"/>
        <end position="1291"/>
    </location>
</feature>
<feature type="region of interest" description="Disordered" evidence="9">
    <location>
        <begin position="1123"/>
        <end position="1192"/>
    </location>
</feature>
<feature type="compositionally biased region" description="Low complexity" evidence="9">
    <location>
        <begin position="1150"/>
        <end position="1162"/>
    </location>
</feature>
<gene>
    <name evidence="13" type="ORF">scyTo_0010780</name>
</gene>
<feature type="chain" id="PRO_5019268339" description="Mucin-5AC" evidence="10">
    <location>
        <begin position="18"/>
        <end position="2290"/>
    </location>
</feature>
<evidence type="ECO:0008006" key="15">
    <source>
        <dbReference type="Google" id="ProtNLM"/>
    </source>
</evidence>
<evidence type="ECO:0000256" key="1">
    <source>
        <dbReference type="ARBA" id="ARBA00004613"/>
    </source>
</evidence>
<dbReference type="PANTHER" id="PTHR11339">
    <property type="entry name" value="EXTRACELLULAR MATRIX GLYCOPROTEIN RELATED"/>
    <property type="match status" value="1"/>
</dbReference>
<evidence type="ECO:0000256" key="2">
    <source>
        <dbReference type="ARBA" id="ARBA00022525"/>
    </source>
</evidence>
<dbReference type="SMART" id="SM00041">
    <property type="entry name" value="CT"/>
    <property type="match status" value="1"/>
</dbReference>
<feature type="domain" description="CTCK" evidence="11">
    <location>
        <begin position="2195"/>
        <end position="2285"/>
    </location>
</feature>
<comment type="subcellular location">
    <subcellularLocation>
        <location evidence="1">Secreted</location>
    </subcellularLocation>
</comment>
<feature type="compositionally biased region" description="Low complexity" evidence="9">
    <location>
        <begin position="1169"/>
        <end position="1181"/>
    </location>
</feature>
<dbReference type="InterPro" id="IPR006207">
    <property type="entry name" value="Cys_knot_C"/>
</dbReference>
<feature type="disulfide bond" evidence="8">
    <location>
        <begin position="2229"/>
        <end position="2281"/>
    </location>
</feature>
<dbReference type="SMART" id="SM00215">
    <property type="entry name" value="VWC_out"/>
    <property type="match status" value="2"/>
</dbReference>
<feature type="compositionally biased region" description="Polar residues" evidence="9">
    <location>
        <begin position="1124"/>
        <end position="1133"/>
    </location>
</feature>
<dbReference type="Pfam" id="PF00094">
    <property type="entry name" value="VWD"/>
    <property type="match status" value="4"/>
</dbReference>
<reference evidence="13 14" key="1">
    <citation type="journal article" date="2018" name="Nat. Ecol. Evol.">
        <title>Shark genomes provide insights into elasmobranch evolution and the origin of vertebrates.</title>
        <authorList>
            <person name="Hara Y"/>
            <person name="Yamaguchi K"/>
            <person name="Onimaru K"/>
            <person name="Kadota M"/>
            <person name="Koyanagi M"/>
            <person name="Keeley SD"/>
            <person name="Tatsumi K"/>
            <person name="Tanaka K"/>
            <person name="Motone F"/>
            <person name="Kageyama Y"/>
            <person name="Nozu R"/>
            <person name="Adachi N"/>
            <person name="Nishimura O"/>
            <person name="Nakagawa R"/>
            <person name="Tanegashima C"/>
            <person name="Kiyatake I"/>
            <person name="Matsumoto R"/>
            <person name="Murakumo K"/>
            <person name="Nishida K"/>
            <person name="Terakita A"/>
            <person name="Kuratani S"/>
            <person name="Sato K"/>
            <person name="Hyodo S Kuraku.S."/>
        </authorList>
    </citation>
    <scope>NUCLEOTIDE SEQUENCE [LARGE SCALE GENOMIC DNA]</scope>
</reference>
<dbReference type="Gene3D" id="2.10.25.10">
    <property type="entry name" value="Laminin"/>
    <property type="match status" value="3"/>
</dbReference>
<dbReference type="GO" id="GO:0031012">
    <property type="term" value="C:extracellular matrix"/>
    <property type="evidence" value="ECO:0007669"/>
    <property type="project" value="TreeGrafter"/>
</dbReference>
<comment type="caution">
    <text evidence="8">Lacks conserved residue(s) required for the propagation of feature annotation.</text>
</comment>
<dbReference type="SMART" id="SM00216">
    <property type="entry name" value="VWD"/>
    <property type="match status" value="4"/>
</dbReference>
<dbReference type="GO" id="GO:0005615">
    <property type="term" value="C:extracellular space"/>
    <property type="evidence" value="ECO:0007669"/>
    <property type="project" value="TreeGrafter"/>
</dbReference>